<evidence type="ECO:0000313" key="2">
    <source>
        <dbReference type="Proteomes" id="UP000765509"/>
    </source>
</evidence>
<dbReference type="EMBL" id="AVOT02006893">
    <property type="protein sequence ID" value="MBW0482696.1"/>
    <property type="molecule type" value="Genomic_DNA"/>
</dbReference>
<reference evidence="1" key="1">
    <citation type="submission" date="2021-03" db="EMBL/GenBank/DDBJ databases">
        <title>Draft genome sequence of rust myrtle Austropuccinia psidii MF-1, a brazilian biotype.</title>
        <authorList>
            <person name="Quecine M.C."/>
            <person name="Pachon D.M.R."/>
            <person name="Bonatelli M.L."/>
            <person name="Correr F.H."/>
            <person name="Franceschini L.M."/>
            <person name="Leite T.F."/>
            <person name="Margarido G.R.A."/>
            <person name="Almeida C.A."/>
            <person name="Ferrarezi J.A."/>
            <person name="Labate C.A."/>
        </authorList>
    </citation>
    <scope>NUCLEOTIDE SEQUENCE</scope>
    <source>
        <strain evidence="1">MF-1</strain>
    </source>
</reference>
<dbReference type="AlphaFoldDB" id="A0A9Q3GWN6"/>
<sequence length="159" mass="18356">MLRCQVALQEYRGNMTISHKAENIQNNADGLSRLALANTPDNTAYEPLEEEQQISIEGINIPNIGTESFVEVRESSEQDKNCHVLTSLLDKDCKDTCLVNALDDVWKNSYSERIFHIFDWIIYHRTEHSCVMTLCSRLLINTMTPSTLDTYQKTEHFKR</sequence>
<name>A0A9Q3GWN6_9BASI</name>
<evidence type="ECO:0000313" key="1">
    <source>
        <dbReference type="EMBL" id="MBW0482696.1"/>
    </source>
</evidence>
<proteinExistence type="predicted"/>
<comment type="caution">
    <text evidence="1">The sequence shown here is derived from an EMBL/GenBank/DDBJ whole genome shotgun (WGS) entry which is preliminary data.</text>
</comment>
<protein>
    <submittedName>
        <fullName evidence="1">Uncharacterized protein</fullName>
    </submittedName>
</protein>
<organism evidence="1 2">
    <name type="scientific">Austropuccinia psidii MF-1</name>
    <dbReference type="NCBI Taxonomy" id="1389203"/>
    <lineage>
        <taxon>Eukaryota</taxon>
        <taxon>Fungi</taxon>
        <taxon>Dikarya</taxon>
        <taxon>Basidiomycota</taxon>
        <taxon>Pucciniomycotina</taxon>
        <taxon>Pucciniomycetes</taxon>
        <taxon>Pucciniales</taxon>
        <taxon>Sphaerophragmiaceae</taxon>
        <taxon>Austropuccinia</taxon>
    </lineage>
</organism>
<accession>A0A9Q3GWN6</accession>
<gene>
    <name evidence="1" type="ORF">O181_022411</name>
</gene>
<dbReference type="Proteomes" id="UP000765509">
    <property type="component" value="Unassembled WGS sequence"/>
</dbReference>
<keyword evidence="2" id="KW-1185">Reference proteome</keyword>